<dbReference type="InterPro" id="IPR000421">
    <property type="entry name" value="FA58C"/>
</dbReference>
<dbReference type="Pfam" id="PF16389">
    <property type="entry name" value="DUF4998"/>
    <property type="match status" value="1"/>
</dbReference>
<sequence length="356" mass="39965">MQKYPVCRLLLPALLAVLFISCSKMDATYKDYVVPNGITYVGRADSINVYPGRSRIKLTWLRGTDPKTTQAVVYWNNKADSLVFPVPQKNPKDTVSVMLTNMQENTYTFNIYTMDADKNRSIRVDVQGTVYNTVYESVILSRPIGSVAIAGDDVTLNWLAGDTASFSTEINYVDIAGVAKRTYIAANETSILLEDVREGSSVTFRSLYKPSPLSLDTFYTAYTSRPLNMAIAKPVKQSSSTATTLVDGNLTTFWQPLAADRTDDKKVWVTVDLKAPKAFNQVKHYWTVGNTLIQSYKVLASNDEAIWETLYEKTSAPALTEDANFNTVTRRYVRLEFTIKTDGNLNVTEFEVYNKQ</sequence>
<dbReference type="EMBL" id="FSRA01000002">
    <property type="protein sequence ID" value="SIO39979.1"/>
    <property type="molecule type" value="Genomic_DNA"/>
</dbReference>
<dbReference type="Proteomes" id="UP000185003">
    <property type="component" value="Unassembled WGS sequence"/>
</dbReference>
<name>A0A1N6J746_9BACT</name>
<gene>
    <name evidence="3" type="ORF">SAMN04488055_3688</name>
</gene>
<feature type="domain" description="F5/8 type C" evidence="2">
    <location>
        <begin position="207"/>
        <end position="355"/>
    </location>
</feature>
<evidence type="ECO:0000313" key="3">
    <source>
        <dbReference type="EMBL" id="SIO39979.1"/>
    </source>
</evidence>
<accession>A0A1N6J746</accession>
<dbReference type="Gene3D" id="2.60.120.260">
    <property type="entry name" value="Galactose-binding domain-like"/>
    <property type="match status" value="1"/>
</dbReference>
<keyword evidence="1" id="KW-0732">Signal</keyword>
<dbReference type="PROSITE" id="PS50022">
    <property type="entry name" value="FA58C_3"/>
    <property type="match status" value="1"/>
</dbReference>
<dbReference type="RefSeq" id="WP_074240897.1">
    <property type="nucleotide sequence ID" value="NZ_FSRA01000002.1"/>
</dbReference>
<organism evidence="3 4">
    <name type="scientific">Chitinophaga niabensis</name>
    <dbReference type="NCBI Taxonomy" id="536979"/>
    <lineage>
        <taxon>Bacteria</taxon>
        <taxon>Pseudomonadati</taxon>
        <taxon>Bacteroidota</taxon>
        <taxon>Chitinophagia</taxon>
        <taxon>Chitinophagales</taxon>
        <taxon>Chitinophagaceae</taxon>
        <taxon>Chitinophaga</taxon>
    </lineage>
</organism>
<dbReference type="InterPro" id="IPR008979">
    <property type="entry name" value="Galactose-bd-like_sf"/>
</dbReference>
<dbReference type="AlphaFoldDB" id="A0A1N6J746"/>
<feature type="signal peptide" evidence="1">
    <location>
        <begin position="1"/>
        <end position="26"/>
    </location>
</feature>
<protein>
    <submittedName>
        <fullName evidence="3">F5/8 type C domain-containing protein</fullName>
    </submittedName>
</protein>
<dbReference type="Pfam" id="PF22633">
    <property type="entry name" value="F5_F8_type_C_2"/>
    <property type="match status" value="1"/>
</dbReference>
<proteinExistence type="predicted"/>
<dbReference type="PROSITE" id="PS51257">
    <property type="entry name" value="PROKAR_LIPOPROTEIN"/>
    <property type="match status" value="1"/>
</dbReference>
<evidence type="ECO:0000313" key="4">
    <source>
        <dbReference type="Proteomes" id="UP000185003"/>
    </source>
</evidence>
<dbReference type="SUPFAM" id="SSF49785">
    <property type="entry name" value="Galactose-binding domain-like"/>
    <property type="match status" value="1"/>
</dbReference>
<evidence type="ECO:0000259" key="2">
    <source>
        <dbReference type="PROSITE" id="PS50022"/>
    </source>
</evidence>
<evidence type="ECO:0000256" key="1">
    <source>
        <dbReference type="SAM" id="SignalP"/>
    </source>
</evidence>
<keyword evidence="4" id="KW-1185">Reference proteome</keyword>
<dbReference type="OrthoDB" id="1043438at2"/>
<reference evidence="3 4" key="1">
    <citation type="submission" date="2016-11" db="EMBL/GenBank/DDBJ databases">
        <authorList>
            <person name="Jaros S."/>
            <person name="Januszkiewicz K."/>
            <person name="Wedrychowicz H."/>
        </authorList>
    </citation>
    <scope>NUCLEOTIDE SEQUENCE [LARGE SCALE GENOMIC DNA]</scope>
    <source>
        <strain evidence="3 4">DSM 24787</strain>
    </source>
</reference>
<dbReference type="STRING" id="536979.SAMN04488055_3688"/>
<feature type="chain" id="PRO_5012591031" evidence="1">
    <location>
        <begin position="27"/>
        <end position="356"/>
    </location>
</feature>